<keyword evidence="3" id="KW-0479">Metal-binding</keyword>
<dbReference type="SUPFAM" id="SSF57850">
    <property type="entry name" value="RING/U-box"/>
    <property type="match status" value="1"/>
</dbReference>
<dbReference type="PANTHER" id="PTHR14155:SF610">
    <property type="entry name" value="OS01G0755700 PROTEIN"/>
    <property type="match status" value="1"/>
</dbReference>
<dbReference type="SMART" id="SM00184">
    <property type="entry name" value="RING"/>
    <property type="match status" value="1"/>
</dbReference>
<keyword evidence="6" id="KW-0862">Zinc</keyword>
<dbReference type="Gene3D" id="3.30.40.10">
    <property type="entry name" value="Zinc/RING finger domain, C3HC4 (zinc finger)"/>
    <property type="match status" value="1"/>
</dbReference>
<evidence type="ECO:0000313" key="11">
    <source>
        <dbReference type="Proteomes" id="UP001141552"/>
    </source>
</evidence>
<protein>
    <recommendedName>
        <fullName evidence="2">RING-type E3 ubiquitin transferase</fullName>
        <ecNumber evidence="2">2.3.2.27</ecNumber>
    </recommendedName>
</protein>
<name>A0A9Q0FAZ7_9ROSI</name>
<dbReference type="InterPro" id="IPR001841">
    <property type="entry name" value="Znf_RING"/>
</dbReference>
<keyword evidence="4 8" id="KW-0863">Zinc-finger</keyword>
<evidence type="ECO:0000256" key="6">
    <source>
        <dbReference type="ARBA" id="ARBA00022833"/>
    </source>
</evidence>
<dbReference type="PROSITE" id="PS50089">
    <property type="entry name" value="ZF_RING_2"/>
    <property type="match status" value="1"/>
</dbReference>
<evidence type="ECO:0000256" key="1">
    <source>
        <dbReference type="ARBA" id="ARBA00000900"/>
    </source>
</evidence>
<gene>
    <name evidence="10" type="ORF">Tsubulata_005056</name>
</gene>
<dbReference type="InterPro" id="IPR013083">
    <property type="entry name" value="Znf_RING/FYVE/PHD"/>
</dbReference>
<dbReference type="GO" id="GO:0061630">
    <property type="term" value="F:ubiquitin protein ligase activity"/>
    <property type="evidence" value="ECO:0007669"/>
    <property type="project" value="UniProtKB-EC"/>
</dbReference>
<feature type="domain" description="RING-type" evidence="9">
    <location>
        <begin position="135"/>
        <end position="178"/>
    </location>
</feature>
<evidence type="ECO:0000313" key="10">
    <source>
        <dbReference type="EMBL" id="KAJ4828173.1"/>
    </source>
</evidence>
<dbReference type="InterPro" id="IPR053238">
    <property type="entry name" value="RING-H2_zinc_finger"/>
</dbReference>
<keyword evidence="5" id="KW-0833">Ubl conjugation pathway</keyword>
<comment type="similarity">
    <text evidence="7">Belongs to the RING-type zinc finger family. ATL subfamily.</text>
</comment>
<dbReference type="PANTHER" id="PTHR14155">
    <property type="entry name" value="RING FINGER DOMAIN-CONTAINING"/>
    <property type="match status" value="1"/>
</dbReference>
<evidence type="ECO:0000256" key="2">
    <source>
        <dbReference type="ARBA" id="ARBA00012483"/>
    </source>
</evidence>
<dbReference type="EMBL" id="JAKUCV010006248">
    <property type="protein sequence ID" value="KAJ4828173.1"/>
    <property type="molecule type" value="Genomic_DNA"/>
</dbReference>
<evidence type="ECO:0000256" key="3">
    <source>
        <dbReference type="ARBA" id="ARBA00022723"/>
    </source>
</evidence>
<evidence type="ECO:0000256" key="7">
    <source>
        <dbReference type="ARBA" id="ARBA00024209"/>
    </source>
</evidence>
<dbReference type="OrthoDB" id="8062037at2759"/>
<accession>A0A9Q0FAZ7</accession>
<dbReference type="Proteomes" id="UP001141552">
    <property type="component" value="Unassembled WGS sequence"/>
</dbReference>
<sequence>MEPGLVSPMMLRSGRVVGGRAPPQGSSPPPMTLRSGRVLRARAAPDHLHVGLSSATTSSSSGRQRFSSSTPVTMILRSGRVLTYHERIQLGSAPQRHNGTCKKRTRAGSVVRLGRVVVYNTTASDDLDPNNWSECVICLEDFKDGDACKVLDPICEHMYHETCINEWLVVGRDCPLCRGSVDKDSG</sequence>
<comment type="catalytic activity">
    <reaction evidence="1">
        <text>S-ubiquitinyl-[E2 ubiquitin-conjugating enzyme]-L-cysteine + [acceptor protein]-L-lysine = [E2 ubiquitin-conjugating enzyme]-L-cysteine + N(6)-ubiquitinyl-[acceptor protein]-L-lysine.</text>
        <dbReference type="EC" id="2.3.2.27"/>
    </reaction>
</comment>
<evidence type="ECO:0000256" key="8">
    <source>
        <dbReference type="PROSITE-ProRule" id="PRU00175"/>
    </source>
</evidence>
<dbReference type="AlphaFoldDB" id="A0A9Q0FAZ7"/>
<dbReference type="EC" id="2.3.2.27" evidence="2"/>
<organism evidence="10 11">
    <name type="scientific">Turnera subulata</name>
    <dbReference type="NCBI Taxonomy" id="218843"/>
    <lineage>
        <taxon>Eukaryota</taxon>
        <taxon>Viridiplantae</taxon>
        <taxon>Streptophyta</taxon>
        <taxon>Embryophyta</taxon>
        <taxon>Tracheophyta</taxon>
        <taxon>Spermatophyta</taxon>
        <taxon>Magnoliopsida</taxon>
        <taxon>eudicotyledons</taxon>
        <taxon>Gunneridae</taxon>
        <taxon>Pentapetalae</taxon>
        <taxon>rosids</taxon>
        <taxon>fabids</taxon>
        <taxon>Malpighiales</taxon>
        <taxon>Passifloraceae</taxon>
        <taxon>Turnera</taxon>
    </lineage>
</organism>
<keyword evidence="11" id="KW-1185">Reference proteome</keyword>
<evidence type="ECO:0000256" key="4">
    <source>
        <dbReference type="ARBA" id="ARBA00022771"/>
    </source>
</evidence>
<dbReference type="Pfam" id="PF13639">
    <property type="entry name" value="zf-RING_2"/>
    <property type="match status" value="1"/>
</dbReference>
<evidence type="ECO:0000256" key="5">
    <source>
        <dbReference type="ARBA" id="ARBA00022786"/>
    </source>
</evidence>
<comment type="caution">
    <text evidence="10">The sequence shown here is derived from an EMBL/GenBank/DDBJ whole genome shotgun (WGS) entry which is preliminary data.</text>
</comment>
<proteinExistence type="inferred from homology"/>
<reference evidence="10" key="2">
    <citation type="journal article" date="2023" name="Plants (Basel)">
        <title>Annotation of the Turnera subulata (Passifloraceae) Draft Genome Reveals the S-Locus Evolved after the Divergence of Turneroideae from Passifloroideae in a Stepwise Manner.</title>
        <authorList>
            <person name="Henning P.M."/>
            <person name="Roalson E.H."/>
            <person name="Mir W."/>
            <person name="McCubbin A.G."/>
            <person name="Shore J.S."/>
        </authorList>
    </citation>
    <scope>NUCLEOTIDE SEQUENCE</scope>
    <source>
        <strain evidence="10">F60SS</strain>
    </source>
</reference>
<reference evidence="10" key="1">
    <citation type="submission" date="2022-02" db="EMBL/GenBank/DDBJ databases">
        <authorList>
            <person name="Henning P.M."/>
            <person name="McCubbin A.G."/>
            <person name="Shore J.S."/>
        </authorList>
    </citation>
    <scope>NUCLEOTIDE SEQUENCE</scope>
    <source>
        <strain evidence="10">F60SS</strain>
        <tissue evidence="10">Leaves</tissue>
    </source>
</reference>
<evidence type="ECO:0000259" key="9">
    <source>
        <dbReference type="PROSITE" id="PS50089"/>
    </source>
</evidence>
<dbReference type="GO" id="GO:0008270">
    <property type="term" value="F:zinc ion binding"/>
    <property type="evidence" value="ECO:0007669"/>
    <property type="project" value="UniProtKB-KW"/>
</dbReference>